<reference evidence="1" key="1">
    <citation type="submission" date="2014-11" db="EMBL/GenBank/DDBJ databases">
        <authorList>
            <person name="Amaro Gonzalez C."/>
        </authorList>
    </citation>
    <scope>NUCLEOTIDE SEQUENCE</scope>
</reference>
<sequence>MFNTFLNTLAILAHSACGLWRGCRR</sequence>
<proteinExistence type="predicted"/>
<protein>
    <submittedName>
        <fullName evidence="1">Uncharacterized protein</fullName>
    </submittedName>
</protein>
<dbReference type="EMBL" id="GBXM01054248">
    <property type="protein sequence ID" value="JAH54329.1"/>
    <property type="molecule type" value="Transcribed_RNA"/>
</dbReference>
<reference evidence="1" key="2">
    <citation type="journal article" date="2015" name="Fish Shellfish Immunol.">
        <title>Early steps in the European eel (Anguilla anguilla)-Vibrio vulnificus interaction in the gills: Role of the RtxA13 toxin.</title>
        <authorList>
            <person name="Callol A."/>
            <person name="Pajuelo D."/>
            <person name="Ebbesson L."/>
            <person name="Teles M."/>
            <person name="MacKenzie S."/>
            <person name="Amaro C."/>
        </authorList>
    </citation>
    <scope>NUCLEOTIDE SEQUENCE</scope>
</reference>
<dbReference type="AlphaFoldDB" id="A0A0E9TKY9"/>
<name>A0A0E9TKY9_ANGAN</name>
<organism evidence="1">
    <name type="scientific">Anguilla anguilla</name>
    <name type="common">European freshwater eel</name>
    <name type="synonym">Muraena anguilla</name>
    <dbReference type="NCBI Taxonomy" id="7936"/>
    <lineage>
        <taxon>Eukaryota</taxon>
        <taxon>Metazoa</taxon>
        <taxon>Chordata</taxon>
        <taxon>Craniata</taxon>
        <taxon>Vertebrata</taxon>
        <taxon>Euteleostomi</taxon>
        <taxon>Actinopterygii</taxon>
        <taxon>Neopterygii</taxon>
        <taxon>Teleostei</taxon>
        <taxon>Anguilliformes</taxon>
        <taxon>Anguillidae</taxon>
        <taxon>Anguilla</taxon>
    </lineage>
</organism>
<evidence type="ECO:0000313" key="1">
    <source>
        <dbReference type="EMBL" id="JAH54329.1"/>
    </source>
</evidence>
<accession>A0A0E9TKY9</accession>